<dbReference type="NCBIfam" id="TIGR00589">
    <property type="entry name" value="ogt"/>
    <property type="match status" value="1"/>
</dbReference>
<name>A0A2J6QND0_9HELO</name>
<feature type="region of interest" description="Disordered" evidence="12">
    <location>
        <begin position="104"/>
        <end position="160"/>
    </location>
</feature>
<dbReference type="GO" id="GO:0006281">
    <property type="term" value="P:DNA repair"/>
    <property type="evidence" value="ECO:0007669"/>
    <property type="project" value="UniProtKB-KW"/>
</dbReference>
<protein>
    <recommendedName>
        <fullName evidence="4">Methylated-DNA--protein-cysteine methyltransferase</fullName>
        <ecNumber evidence="3">2.1.1.63</ecNumber>
    </recommendedName>
    <alternativeName>
        <fullName evidence="9">6-O-methylguanine-DNA methyltransferase</fullName>
    </alternativeName>
    <alternativeName>
        <fullName evidence="10">O-6-methylguanine-DNA-alkyltransferase</fullName>
    </alternativeName>
</protein>
<evidence type="ECO:0000256" key="9">
    <source>
        <dbReference type="ARBA" id="ARBA00030795"/>
    </source>
</evidence>
<keyword evidence="7" id="KW-0227">DNA damage</keyword>
<evidence type="ECO:0000256" key="8">
    <source>
        <dbReference type="ARBA" id="ARBA00023204"/>
    </source>
</evidence>
<reference evidence="14 15" key="1">
    <citation type="submission" date="2016-05" db="EMBL/GenBank/DDBJ databases">
        <title>A degradative enzymes factory behind the ericoid mycorrhizal symbiosis.</title>
        <authorList>
            <consortium name="DOE Joint Genome Institute"/>
            <person name="Martino E."/>
            <person name="Morin E."/>
            <person name="Grelet G."/>
            <person name="Kuo A."/>
            <person name="Kohler A."/>
            <person name="Daghino S."/>
            <person name="Barry K."/>
            <person name="Choi C."/>
            <person name="Cichocki N."/>
            <person name="Clum A."/>
            <person name="Copeland A."/>
            <person name="Hainaut M."/>
            <person name="Haridas S."/>
            <person name="Labutti K."/>
            <person name="Lindquist E."/>
            <person name="Lipzen A."/>
            <person name="Khouja H.-R."/>
            <person name="Murat C."/>
            <person name="Ohm R."/>
            <person name="Olson A."/>
            <person name="Spatafora J."/>
            <person name="Veneault-Fourrey C."/>
            <person name="Henrissat B."/>
            <person name="Grigoriev I."/>
            <person name="Martin F."/>
            <person name="Perotto S."/>
        </authorList>
    </citation>
    <scope>NUCLEOTIDE SEQUENCE [LARGE SCALE GENOMIC DNA]</scope>
    <source>
        <strain evidence="14 15">UAMH 7357</strain>
    </source>
</reference>
<sequence>MATPDSDLIQLQNEWKEMFQKTLPAAATSKSPFQSKWPVHVDHCFARIILDSTVGIDAPWMEKVKSPAYKNMSRQQLENSIELGRKILNGEADLVELDNRSLELRGKGPKASGTASGKMTVSPGKRKRIENEAIKDGEEKETKKRKSPPPSSELVESKSSQISEDFVDKKVEDFTRYLNKIALSTKTSFQKKVLTLLCQVPRGRYTTYSAIAKHLSSSPRAVGNALRNNPFAPHVPCHRVLATGGGLGGFHGSWGKNGKEGLHDDKKRKLLREEGVRFDGRGKVVGSPWEGFS</sequence>
<dbReference type="PROSITE" id="PS00374">
    <property type="entry name" value="MGMT"/>
    <property type="match status" value="1"/>
</dbReference>
<evidence type="ECO:0000313" key="14">
    <source>
        <dbReference type="EMBL" id="PMD27763.1"/>
    </source>
</evidence>
<comment type="similarity">
    <text evidence="2">Belongs to the MGMT family.</text>
</comment>
<dbReference type="PANTHER" id="PTHR10815:SF13">
    <property type="entry name" value="METHYLATED-DNA--PROTEIN-CYSTEINE METHYLTRANSFERASE"/>
    <property type="match status" value="1"/>
</dbReference>
<dbReference type="Pfam" id="PF01035">
    <property type="entry name" value="DNA_binding_1"/>
    <property type="match status" value="1"/>
</dbReference>
<evidence type="ECO:0000259" key="13">
    <source>
        <dbReference type="Pfam" id="PF01035"/>
    </source>
</evidence>
<accession>A0A2J6QND0</accession>
<dbReference type="EMBL" id="KZ613465">
    <property type="protein sequence ID" value="PMD27763.1"/>
    <property type="molecule type" value="Genomic_DNA"/>
</dbReference>
<evidence type="ECO:0000256" key="4">
    <source>
        <dbReference type="ARBA" id="ARBA00015377"/>
    </source>
</evidence>
<evidence type="ECO:0000256" key="1">
    <source>
        <dbReference type="ARBA" id="ARBA00001286"/>
    </source>
</evidence>
<evidence type="ECO:0000256" key="12">
    <source>
        <dbReference type="SAM" id="MobiDB-lite"/>
    </source>
</evidence>
<evidence type="ECO:0000256" key="2">
    <source>
        <dbReference type="ARBA" id="ARBA00008711"/>
    </source>
</evidence>
<gene>
    <name evidence="14" type="ORF">NA56DRAFT_146938</name>
</gene>
<keyword evidence="5 14" id="KW-0489">Methyltransferase</keyword>
<dbReference type="GO" id="GO:0003908">
    <property type="term" value="F:methylated-DNA-[protein]-cysteine S-methyltransferase activity"/>
    <property type="evidence" value="ECO:0007669"/>
    <property type="project" value="UniProtKB-EC"/>
</dbReference>
<dbReference type="Gene3D" id="1.10.10.10">
    <property type="entry name" value="Winged helix-like DNA-binding domain superfamily/Winged helix DNA-binding domain"/>
    <property type="match status" value="1"/>
</dbReference>
<evidence type="ECO:0000256" key="7">
    <source>
        <dbReference type="ARBA" id="ARBA00022763"/>
    </source>
</evidence>
<feature type="compositionally biased region" description="Basic and acidic residues" evidence="12">
    <location>
        <begin position="129"/>
        <end position="142"/>
    </location>
</feature>
<dbReference type="InterPro" id="IPR036217">
    <property type="entry name" value="MethylDNA_cys_MeTrfase_DNAb"/>
</dbReference>
<comment type="catalytic activity">
    <reaction evidence="1">
        <text>a 4-O-methyl-thymidine in DNA + L-cysteinyl-[protein] = a thymidine in DNA + S-methyl-L-cysteinyl-[protein]</text>
        <dbReference type="Rhea" id="RHEA:53428"/>
        <dbReference type="Rhea" id="RHEA-COMP:10131"/>
        <dbReference type="Rhea" id="RHEA-COMP:10132"/>
        <dbReference type="Rhea" id="RHEA-COMP:13555"/>
        <dbReference type="Rhea" id="RHEA-COMP:13556"/>
        <dbReference type="ChEBI" id="CHEBI:29950"/>
        <dbReference type="ChEBI" id="CHEBI:82612"/>
        <dbReference type="ChEBI" id="CHEBI:137386"/>
        <dbReference type="ChEBI" id="CHEBI:137387"/>
        <dbReference type="EC" id="2.1.1.63"/>
    </reaction>
</comment>
<dbReference type="Proteomes" id="UP000235672">
    <property type="component" value="Unassembled WGS sequence"/>
</dbReference>
<dbReference type="CDD" id="cd06445">
    <property type="entry name" value="ATase"/>
    <property type="match status" value="1"/>
</dbReference>
<dbReference type="STRING" id="1745343.A0A2J6QND0"/>
<keyword evidence="15" id="KW-1185">Reference proteome</keyword>
<evidence type="ECO:0000256" key="6">
    <source>
        <dbReference type="ARBA" id="ARBA00022679"/>
    </source>
</evidence>
<dbReference type="InterPro" id="IPR014048">
    <property type="entry name" value="MethylDNA_cys_MeTrfase_DNA-bd"/>
</dbReference>
<feature type="domain" description="Methylated-DNA-[protein]-cysteine S-methyltransferase DNA binding" evidence="13">
    <location>
        <begin position="188"/>
        <end position="276"/>
    </location>
</feature>
<comment type="catalytic activity">
    <reaction evidence="11">
        <text>a 6-O-methyl-2'-deoxyguanosine in DNA + L-cysteinyl-[protein] = S-methyl-L-cysteinyl-[protein] + a 2'-deoxyguanosine in DNA</text>
        <dbReference type="Rhea" id="RHEA:24000"/>
        <dbReference type="Rhea" id="RHEA-COMP:10131"/>
        <dbReference type="Rhea" id="RHEA-COMP:10132"/>
        <dbReference type="Rhea" id="RHEA-COMP:11367"/>
        <dbReference type="Rhea" id="RHEA-COMP:11368"/>
        <dbReference type="ChEBI" id="CHEBI:29950"/>
        <dbReference type="ChEBI" id="CHEBI:82612"/>
        <dbReference type="ChEBI" id="CHEBI:85445"/>
        <dbReference type="ChEBI" id="CHEBI:85448"/>
        <dbReference type="EC" id="2.1.1.63"/>
    </reaction>
</comment>
<evidence type="ECO:0000256" key="5">
    <source>
        <dbReference type="ARBA" id="ARBA00022603"/>
    </source>
</evidence>
<keyword evidence="8" id="KW-0234">DNA repair</keyword>
<organism evidence="14 15">
    <name type="scientific">Hyaloscypha hepaticicola</name>
    <dbReference type="NCBI Taxonomy" id="2082293"/>
    <lineage>
        <taxon>Eukaryota</taxon>
        <taxon>Fungi</taxon>
        <taxon>Dikarya</taxon>
        <taxon>Ascomycota</taxon>
        <taxon>Pezizomycotina</taxon>
        <taxon>Leotiomycetes</taxon>
        <taxon>Helotiales</taxon>
        <taxon>Hyaloscyphaceae</taxon>
        <taxon>Hyaloscypha</taxon>
    </lineage>
</organism>
<keyword evidence="6 14" id="KW-0808">Transferase</keyword>
<dbReference type="GO" id="GO:0032259">
    <property type="term" value="P:methylation"/>
    <property type="evidence" value="ECO:0007669"/>
    <property type="project" value="UniProtKB-KW"/>
</dbReference>
<evidence type="ECO:0000256" key="3">
    <source>
        <dbReference type="ARBA" id="ARBA00011918"/>
    </source>
</evidence>
<dbReference type="PANTHER" id="PTHR10815">
    <property type="entry name" value="METHYLATED-DNA--PROTEIN-CYSTEINE METHYLTRANSFERASE"/>
    <property type="match status" value="1"/>
</dbReference>
<dbReference type="InterPro" id="IPR001497">
    <property type="entry name" value="MethylDNA_cys_MeTrfase_AS"/>
</dbReference>
<dbReference type="AlphaFoldDB" id="A0A2J6QND0"/>
<evidence type="ECO:0000256" key="11">
    <source>
        <dbReference type="ARBA" id="ARBA00049348"/>
    </source>
</evidence>
<evidence type="ECO:0000313" key="15">
    <source>
        <dbReference type="Proteomes" id="UP000235672"/>
    </source>
</evidence>
<dbReference type="EC" id="2.1.1.63" evidence="3"/>
<proteinExistence type="inferred from homology"/>
<dbReference type="OrthoDB" id="1907495at2759"/>
<evidence type="ECO:0000256" key="10">
    <source>
        <dbReference type="ARBA" id="ARBA00031621"/>
    </source>
</evidence>
<dbReference type="SUPFAM" id="SSF46767">
    <property type="entry name" value="Methylated DNA-protein cysteine methyltransferase, C-terminal domain"/>
    <property type="match status" value="1"/>
</dbReference>
<dbReference type="InterPro" id="IPR036388">
    <property type="entry name" value="WH-like_DNA-bd_sf"/>
</dbReference>